<dbReference type="OrthoDB" id="446317at2"/>
<dbReference type="Pfam" id="PF12770">
    <property type="entry name" value="CHAT"/>
    <property type="match status" value="1"/>
</dbReference>
<dbReference type="SMART" id="SM00028">
    <property type="entry name" value="TPR"/>
    <property type="match status" value="5"/>
</dbReference>
<dbReference type="InterPro" id="IPR024983">
    <property type="entry name" value="CHAT_dom"/>
</dbReference>
<dbReference type="Proteomes" id="UP000053372">
    <property type="component" value="Unassembled WGS sequence"/>
</dbReference>
<name>A0A0V7ZQT2_9CYAN</name>
<keyword evidence="4" id="KW-1185">Reference proteome</keyword>
<evidence type="ECO:0000313" key="2">
    <source>
        <dbReference type="EMBL" id="KST66947.1"/>
    </source>
</evidence>
<sequence length="926" mass="104370">MVRTWTFRLKAFLLVLLGLFFSLGIDMIPANSQITSSSEHTNLVQQTELTANPEQLLQQGKNFYQSGKFPLAAKLLTQAANIYQSQGDILNQVLALNYLSLTQQKQGNSTQATEIVKNSFNLLNGLKLNSDPAKKIKLALTALTLNTQGNLQLNQGNAEEAIESWKQAAKIYGEVNDEVGKIRSQINEIAALQSLGFYRRSQKIFDQIQQNLHKKQNKPEIQIAGLRSLGDVKRANGDLEDSQELLEQSLGVARKLGSPEQESATLLSLGNTEFFLGRRSQLRNTVNGDNPSPFNCGGITKKPQTKNSKAINYYRKSAKSYQKSASKSTSKLSEVQAKLNYLRALLELQQQPKAEELRSLQTEVDSLNPSPSAVYAKVNFAQSLVCFAEQENPNQENTQPDLENIARLLTKAMKQAKELGDARSISYALGNIARVYEYNKQWEIAREYTESALSFAQSINASDIKYQWEWQLGRILLKQGDSQGAIKAYTLAIESLQSLRSDLIALNLDTQFDFRDEVEPVYRQLVSLLLQPSTSSKDISSVKEISQKNLKQARDVIEALQLAQIDNFFQDACSIAEPKRIDQIVDNGKIPTAVIYPIILPDRIEIIVKLSRVKELRHYTTNQPQTEVEYTLNLLRQKLQQRYTFRDREQISQEVYNWLIEPIEKDLQKNQIKNLVFVLDGLLRNIPMAALYDGEHYLIEKYSLALAPGLQLVAPSQENKKLQALTGGITEPHQGFRALPHVAKELEKIQSKIPSQKLLNDSFTNKSIEKQVTSVSYPIFHLATHGKFSSQVEDTFILTWDGKIDAKELKEVLQTREESQGKRFRKLNPIELLVLSACETATGDKRAALGLAGIAVRSGARSTVASLWRVDDESTSILMGEFYRQLAKNPNISKAEALSEAQKLVFLEHRKHPYFWAPYVLVGNWF</sequence>
<evidence type="ECO:0000313" key="3">
    <source>
        <dbReference type="EMBL" id="KST67164.1"/>
    </source>
</evidence>
<comment type="caution">
    <text evidence="2">The sequence shown here is derived from an EMBL/GenBank/DDBJ whole genome shotgun (WGS) entry which is preliminary data.</text>
</comment>
<accession>A0A0V7ZQT2</accession>
<evidence type="ECO:0000259" key="1">
    <source>
        <dbReference type="Pfam" id="PF12770"/>
    </source>
</evidence>
<protein>
    <recommendedName>
        <fullName evidence="1">CHAT domain-containing protein</fullName>
    </recommendedName>
</protein>
<dbReference type="EMBL" id="LMTZ01000092">
    <property type="protein sequence ID" value="KST66947.1"/>
    <property type="molecule type" value="Genomic_DNA"/>
</dbReference>
<feature type="domain" description="CHAT" evidence="1">
    <location>
        <begin position="651"/>
        <end position="924"/>
    </location>
</feature>
<dbReference type="PANTHER" id="PTHR10098">
    <property type="entry name" value="RAPSYN-RELATED"/>
    <property type="match status" value="1"/>
</dbReference>
<dbReference type="AlphaFoldDB" id="A0A0V7ZQT2"/>
<dbReference type="InterPro" id="IPR019734">
    <property type="entry name" value="TPR_rpt"/>
</dbReference>
<evidence type="ECO:0000313" key="4">
    <source>
        <dbReference type="Proteomes" id="UP000053372"/>
    </source>
</evidence>
<dbReference type="SUPFAM" id="SSF48452">
    <property type="entry name" value="TPR-like"/>
    <property type="match status" value="2"/>
</dbReference>
<dbReference type="Gene3D" id="1.25.40.10">
    <property type="entry name" value="Tetratricopeptide repeat domain"/>
    <property type="match status" value="3"/>
</dbReference>
<dbReference type="EMBL" id="LMTZ01000090">
    <property type="protein sequence ID" value="KST67164.1"/>
    <property type="molecule type" value="Genomic_DNA"/>
</dbReference>
<gene>
    <name evidence="2" type="ORF">BC008_27540</name>
    <name evidence="3" type="ORF">BC008_28640</name>
</gene>
<dbReference type="RefSeq" id="WP_027842940.1">
    <property type="nucleotide sequence ID" value="NZ_LMTZ01000090.1"/>
</dbReference>
<reference evidence="2 4" key="1">
    <citation type="journal article" date="2015" name="Genome Announc.">
        <title>Draft Genome of the Euendolithic (true boring) Cyanobacterium Mastigocoleus testarum strain BC008.</title>
        <authorList>
            <person name="Guida B.S."/>
            <person name="Garcia-Pichel F."/>
        </authorList>
    </citation>
    <scope>NUCLEOTIDE SEQUENCE [LARGE SCALE GENOMIC DNA]</scope>
    <source>
        <strain evidence="2 4">BC008</strain>
    </source>
</reference>
<proteinExistence type="predicted"/>
<dbReference type="InterPro" id="IPR011990">
    <property type="entry name" value="TPR-like_helical_dom_sf"/>
</dbReference>
<organism evidence="2 4">
    <name type="scientific">Mastigocoleus testarum BC008</name>
    <dbReference type="NCBI Taxonomy" id="371196"/>
    <lineage>
        <taxon>Bacteria</taxon>
        <taxon>Bacillati</taxon>
        <taxon>Cyanobacteriota</taxon>
        <taxon>Cyanophyceae</taxon>
        <taxon>Nostocales</taxon>
        <taxon>Hapalosiphonaceae</taxon>
        <taxon>Mastigocoleus</taxon>
    </lineage>
</organism>
<dbReference type="PANTHER" id="PTHR10098:SF112">
    <property type="entry name" value="SLR0380 PROTEIN"/>
    <property type="match status" value="1"/>
</dbReference>